<keyword evidence="2" id="KW-1185">Reference proteome</keyword>
<dbReference type="RefSeq" id="WP_184301321.1">
    <property type="nucleotide sequence ID" value="NZ_JACHLP010000006.1"/>
</dbReference>
<protein>
    <submittedName>
        <fullName evidence="1">Uncharacterized protein</fullName>
    </submittedName>
</protein>
<gene>
    <name evidence="1" type="ORF">HNP55_003176</name>
</gene>
<reference evidence="1 2" key="1">
    <citation type="submission" date="2020-08" db="EMBL/GenBank/DDBJ databases">
        <title>Functional genomics of gut bacteria from endangered species of beetles.</title>
        <authorList>
            <person name="Carlos-Shanley C."/>
        </authorList>
    </citation>
    <scope>NUCLEOTIDE SEQUENCE [LARGE SCALE GENOMIC DNA]</scope>
    <source>
        <strain evidence="1 2">S00239</strain>
    </source>
</reference>
<dbReference type="EMBL" id="JACHLP010000006">
    <property type="protein sequence ID" value="MBB4844632.1"/>
    <property type="molecule type" value="Genomic_DNA"/>
</dbReference>
<dbReference type="AlphaFoldDB" id="A0A840LDC1"/>
<name>A0A840LDC1_9BURK</name>
<accession>A0A840LDC1</accession>
<evidence type="ECO:0000313" key="2">
    <source>
        <dbReference type="Proteomes" id="UP000562027"/>
    </source>
</evidence>
<proteinExistence type="predicted"/>
<sequence>MNSQADLPNLAMALEYADLGAALYLAGGSDHAARLLAAAAEEVLGDLAKLLGPHAHSDEVQTLLARVALRYQAPPLDTRMASGVRPSQLGLLDEDYKDYAEQRRSQVRSATASYLRAAWYTLEAMGLEAVIPQRLQKAVDHSTIYL</sequence>
<comment type="caution">
    <text evidence="1">The sequence shown here is derived from an EMBL/GenBank/DDBJ whole genome shotgun (WGS) entry which is preliminary data.</text>
</comment>
<organism evidence="1 2">
    <name type="scientific">Roseateles oligotrophus</name>
    <dbReference type="NCBI Taxonomy" id="1769250"/>
    <lineage>
        <taxon>Bacteria</taxon>
        <taxon>Pseudomonadati</taxon>
        <taxon>Pseudomonadota</taxon>
        <taxon>Betaproteobacteria</taxon>
        <taxon>Burkholderiales</taxon>
        <taxon>Sphaerotilaceae</taxon>
        <taxon>Roseateles</taxon>
    </lineage>
</organism>
<dbReference type="Proteomes" id="UP000562027">
    <property type="component" value="Unassembled WGS sequence"/>
</dbReference>
<evidence type="ECO:0000313" key="1">
    <source>
        <dbReference type="EMBL" id="MBB4844632.1"/>
    </source>
</evidence>